<gene>
    <name evidence="8" type="ORF">FZ040_07145</name>
</gene>
<evidence type="ECO:0000313" key="8">
    <source>
        <dbReference type="EMBL" id="TYZ22987.1"/>
    </source>
</evidence>
<dbReference type="OrthoDB" id="9801219at2"/>
<dbReference type="GO" id="GO:0005524">
    <property type="term" value="F:ATP binding"/>
    <property type="evidence" value="ECO:0007669"/>
    <property type="project" value="UniProtKB-KW"/>
</dbReference>
<keyword evidence="5 6" id="KW-0067">ATP-binding</keyword>
<keyword evidence="6" id="KW-0423">Lactose metabolism</keyword>
<evidence type="ECO:0000313" key="9">
    <source>
        <dbReference type="Proteomes" id="UP000323646"/>
    </source>
</evidence>
<dbReference type="UniPathway" id="UPA00704">
    <property type="reaction ID" value="UER00715"/>
</dbReference>
<evidence type="ECO:0000259" key="7">
    <source>
        <dbReference type="Pfam" id="PF00294"/>
    </source>
</evidence>
<dbReference type="CDD" id="cd01164">
    <property type="entry name" value="FruK_PfkB_like"/>
    <property type="match status" value="1"/>
</dbReference>
<comment type="similarity">
    <text evidence="6">Belongs to the carbohydrate kinase PfkB family. LacC subfamily.</text>
</comment>
<dbReference type="GO" id="GO:0005988">
    <property type="term" value="P:lactose metabolic process"/>
    <property type="evidence" value="ECO:0007669"/>
    <property type="project" value="UniProtKB-KW"/>
</dbReference>
<keyword evidence="3 6" id="KW-0547">Nucleotide-binding</keyword>
<sequence>MILVINLNASLDKRYELVDFAKGKIVRAKSVDNTPGGKGIHVANVDTILGEETVVTGFLGGKTGEFVAGRLYDYGIAGDFVEVAGETRSCLAILTEDGAQTEILEPGPDISLAELKKFRDKYTELLGKADIVVASGSVPRGVPVDFYAELIEEAHQAGKKFLLDTSGDLLARGIAARPDFIKPNRDEMEALRGYRLHSEEDVVREIRHFLEEGIEMAAISLGSEGSLVGFQNQVYRVTVPKIDCQNPVGSGDSYVAGIAAGFARKLPIEDILRLGAACGTANALEAESGFVQKKVVAQLLPRISVEKIAG</sequence>
<dbReference type="PANTHER" id="PTHR46566">
    <property type="entry name" value="1-PHOSPHOFRUCTOKINASE-RELATED"/>
    <property type="match status" value="1"/>
</dbReference>
<proteinExistence type="inferred from homology"/>
<dbReference type="SUPFAM" id="SSF53613">
    <property type="entry name" value="Ribokinase-like"/>
    <property type="match status" value="1"/>
</dbReference>
<name>A0A5D6W4Z8_9FIRM</name>
<dbReference type="RefSeq" id="WP_149171375.1">
    <property type="nucleotide sequence ID" value="NZ_VTOY01000004.1"/>
</dbReference>
<keyword evidence="4 8" id="KW-0418">Kinase</keyword>
<dbReference type="InterPro" id="IPR017583">
    <property type="entry name" value="Tagatose/fructose_Pkinase"/>
</dbReference>
<comment type="caution">
    <text evidence="8">The sequence shown here is derived from an EMBL/GenBank/DDBJ whole genome shotgun (WGS) entry which is preliminary data.</text>
</comment>
<dbReference type="GO" id="GO:2001059">
    <property type="term" value="P:D-tagatose 6-phosphate catabolic process"/>
    <property type="evidence" value="ECO:0007669"/>
    <property type="project" value="UniProtKB-UniPathway"/>
</dbReference>
<accession>A0A5D6W4Z8</accession>
<dbReference type="PIRSF" id="PIRSF000535">
    <property type="entry name" value="1PFK/6PFK/LacC"/>
    <property type="match status" value="1"/>
</dbReference>
<dbReference type="Proteomes" id="UP000323646">
    <property type="component" value="Unassembled WGS sequence"/>
</dbReference>
<dbReference type="InterPro" id="IPR011611">
    <property type="entry name" value="PfkB_dom"/>
</dbReference>
<dbReference type="EC" id="2.7.1.144" evidence="6"/>
<dbReference type="AlphaFoldDB" id="A0A5D6W4Z8"/>
<dbReference type="FunFam" id="3.40.1190.20:FF:000001">
    <property type="entry name" value="Phosphofructokinase"/>
    <property type="match status" value="1"/>
</dbReference>
<evidence type="ECO:0000256" key="4">
    <source>
        <dbReference type="ARBA" id="ARBA00022777"/>
    </source>
</evidence>
<comment type="pathway">
    <text evidence="6">Carbohydrate metabolism; D-tagatose 6-phosphate degradation; D-glyceraldehyde 3-phosphate and glycerone phosphate from D-tagatose 6-phosphate: step 1/2.</text>
</comment>
<dbReference type="PROSITE" id="PS00584">
    <property type="entry name" value="PFKB_KINASES_2"/>
    <property type="match status" value="1"/>
</dbReference>
<dbReference type="EMBL" id="VTOY01000004">
    <property type="protein sequence ID" value="TYZ22987.1"/>
    <property type="molecule type" value="Genomic_DNA"/>
</dbReference>
<dbReference type="InterPro" id="IPR002173">
    <property type="entry name" value="Carboh/pur_kinase_PfkB_CS"/>
</dbReference>
<dbReference type="InterPro" id="IPR029056">
    <property type="entry name" value="Ribokinase-like"/>
</dbReference>
<dbReference type="Pfam" id="PF00294">
    <property type="entry name" value="PfkB"/>
    <property type="match status" value="1"/>
</dbReference>
<dbReference type="GO" id="GO:0005829">
    <property type="term" value="C:cytosol"/>
    <property type="evidence" value="ECO:0007669"/>
    <property type="project" value="TreeGrafter"/>
</dbReference>
<keyword evidence="2 6" id="KW-0808">Transferase</keyword>
<reference evidence="8 9" key="1">
    <citation type="submission" date="2019-08" db="EMBL/GenBank/DDBJ databases">
        <title>Selenomonas sp. mPRGC5 and Selenomonas sp. mPRGC8 isolated from ruminal fluid of dairy goat (Capra hircus).</title>
        <authorList>
            <person name="Poothong S."/>
            <person name="Nuengjamnong C."/>
            <person name="Tanasupawat S."/>
        </authorList>
    </citation>
    <scope>NUCLEOTIDE SEQUENCE [LARGE SCALE GENOMIC DNA]</scope>
    <source>
        <strain evidence="9">mPRGC5</strain>
    </source>
</reference>
<dbReference type="GO" id="GO:0009024">
    <property type="term" value="F:tagatose-6-phosphate kinase activity"/>
    <property type="evidence" value="ECO:0007669"/>
    <property type="project" value="UniProtKB-EC"/>
</dbReference>
<keyword evidence="9" id="KW-1185">Reference proteome</keyword>
<evidence type="ECO:0000256" key="2">
    <source>
        <dbReference type="ARBA" id="ARBA00022679"/>
    </source>
</evidence>
<evidence type="ECO:0000256" key="5">
    <source>
        <dbReference type="ARBA" id="ARBA00022840"/>
    </source>
</evidence>
<evidence type="ECO:0000256" key="1">
    <source>
        <dbReference type="ARBA" id="ARBA00005380"/>
    </source>
</evidence>
<evidence type="ECO:0000256" key="3">
    <source>
        <dbReference type="ARBA" id="ARBA00022741"/>
    </source>
</evidence>
<dbReference type="NCBIfam" id="TIGR03168">
    <property type="entry name" value="1-PFK"/>
    <property type="match status" value="1"/>
</dbReference>
<comment type="similarity">
    <text evidence="1">Belongs to the carbohydrate kinase pfkB family.</text>
</comment>
<evidence type="ECO:0000256" key="6">
    <source>
        <dbReference type="PIRNR" id="PIRNR000535"/>
    </source>
</evidence>
<feature type="domain" description="Carbohydrate kinase PfkB" evidence="7">
    <location>
        <begin position="15"/>
        <end position="286"/>
    </location>
</feature>
<dbReference type="Gene3D" id="3.40.1190.20">
    <property type="match status" value="1"/>
</dbReference>
<protein>
    <recommendedName>
        <fullName evidence="6">Tagatose-6-phosphate kinase</fullName>
        <ecNumber evidence="6">2.7.1.144</ecNumber>
    </recommendedName>
</protein>
<dbReference type="GO" id="GO:0044281">
    <property type="term" value="P:small molecule metabolic process"/>
    <property type="evidence" value="ECO:0007669"/>
    <property type="project" value="UniProtKB-ARBA"/>
</dbReference>
<organism evidence="8 9">
    <name type="scientific">Selenomonas ruminis</name>
    <dbReference type="NCBI Taxonomy" id="2593411"/>
    <lineage>
        <taxon>Bacteria</taxon>
        <taxon>Bacillati</taxon>
        <taxon>Bacillota</taxon>
        <taxon>Negativicutes</taxon>
        <taxon>Selenomonadales</taxon>
        <taxon>Selenomonadaceae</taxon>
        <taxon>Selenomonas</taxon>
    </lineage>
</organism>
<dbReference type="GO" id="GO:0016052">
    <property type="term" value="P:carbohydrate catabolic process"/>
    <property type="evidence" value="ECO:0007669"/>
    <property type="project" value="UniProtKB-ARBA"/>
</dbReference>
<dbReference type="PANTHER" id="PTHR46566:SF5">
    <property type="entry name" value="1-PHOSPHOFRUCTOKINASE"/>
    <property type="match status" value="1"/>
</dbReference>
<dbReference type="GO" id="GO:0008443">
    <property type="term" value="F:phosphofructokinase activity"/>
    <property type="evidence" value="ECO:0007669"/>
    <property type="project" value="TreeGrafter"/>
</dbReference>
<comment type="catalytic activity">
    <reaction evidence="6">
        <text>D-tagatofuranose 6-phosphate + ATP = D-tagatofuranose 1,6-bisphosphate + ADP + H(+)</text>
        <dbReference type="Rhea" id="RHEA:12420"/>
        <dbReference type="ChEBI" id="CHEBI:15378"/>
        <dbReference type="ChEBI" id="CHEBI:30616"/>
        <dbReference type="ChEBI" id="CHEBI:58694"/>
        <dbReference type="ChEBI" id="CHEBI:58695"/>
        <dbReference type="ChEBI" id="CHEBI:456216"/>
        <dbReference type="EC" id="2.7.1.144"/>
    </reaction>
</comment>